<keyword evidence="4 11" id="KW-0812">Transmembrane</keyword>
<evidence type="ECO:0000256" key="1">
    <source>
        <dbReference type="ARBA" id="ARBA00004141"/>
    </source>
</evidence>
<dbReference type="InterPro" id="IPR017927">
    <property type="entry name" value="FAD-bd_FR_type"/>
</dbReference>
<dbReference type="Gene3D" id="3.40.50.80">
    <property type="entry name" value="Nucleotide-binding domain of ferredoxin-NADP reductase (FNR) module"/>
    <property type="match status" value="1"/>
</dbReference>
<dbReference type="SFLD" id="SFLDS00052">
    <property type="entry name" value="Ferric_Reductase_Domain"/>
    <property type="match status" value="1"/>
</dbReference>
<evidence type="ECO:0000256" key="8">
    <source>
        <dbReference type="ARBA" id="ARBA00023065"/>
    </source>
</evidence>
<dbReference type="Pfam" id="PF08022">
    <property type="entry name" value="FAD_binding_8"/>
    <property type="match status" value="1"/>
</dbReference>
<dbReference type="PANTHER" id="PTHR32361:SF3">
    <property type="entry name" value="REDUCTASE, PUTATIVE (AFU_ORTHOLOGUE AFUA_6G13750)-RELATED"/>
    <property type="match status" value="1"/>
</dbReference>
<sequence length="673" mass="73674">MLRPRHIQNMSDGGTIEPHWGYADRIVPCKNDAGSCAYLDVVYRAHDMGMFYTGILWATILAILLAWALLRRASRPAVEGAWQRSGADAGPGRGSLAKLRRTAAAASRRLLLRDASHALFGRTTRLQVVVLALLAAYLLVWSFVGITYKTWVTPVKKMPGVYNTRTSLGPWADRVGLLAFAMTPLSIMLSSRESLLTVLTGVPYQSFNFLHRWLGYIMVVQALLHTAGWCIIEGRLYKPQPEVGIEWITQTYMIWGIVAMILLLLLFTLSTPWGIRATGYEFFRKAHYVLAMVYIGACWAHWSQLECFLIPAWILWAVDRGARLVRTAMLHYHPARSSSGLAIFRPVPATVTRFADAEHGDVLRLDLENEQDAWKVGQHFFLCFTESSIWQSHPFTPLNAPVVQEGLVKHSYILRAKAGETRKVAELAQRKLAACGGAGEAGKPVSTPVLLTGGYGEDLLAKVDGDANIVCVAGGTGIAYVLPILLQLASRIGSDGSGVPTDRKMELVWAVRHARDVDWVAGEMAVLRRCREALGLTVSVFATRDVAGCDASEKLANDCGRAKGQGAPITDEKSSSSAGDCPCETDVVCQPDLSVQRTGGASADKARHPDLGGLVRDFVASTVSGRTIVFASGPGGMITDLREAVAGLNAPAKVWRRQERYDVELVCDDRLEW</sequence>
<dbReference type="SFLD" id="SFLDG01168">
    <property type="entry name" value="Ferric_reductase_subgroup_(FRE"/>
    <property type="match status" value="1"/>
</dbReference>
<evidence type="ECO:0000256" key="7">
    <source>
        <dbReference type="ARBA" id="ARBA00023002"/>
    </source>
</evidence>
<keyword evidence="9 11" id="KW-0472">Membrane</keyword>
<dbReference type="CDD" id="cd06186">
    <property type="entry name" value="NOX_Duox_like_FAD_NADP"/>
    <property type="match status" value="1"/>
</dbReference>
<dbReference type="Pfam" id="PF08030">
    <property type="entry name" value="NAD_binding_6"/>
    <property type="match status" value="1"/>
</dbReference>
<evidence type="ECO:0000313" key="14">
    <source>
        <dbReference type="Proteomes" id="UP000811619"/>
    </source>
</evidence>
<dbReference type="InterPro" id="IPR051410">
    <property type="entry name" value="Ferric/Cupric_Reductase"/>
</dbReference>
<comment type="caution">
    <text evidence="13">The sequence shown here is derived from an EMBL/GenBank/DDBJ whole genome shotgun (WGS) entry which is preliminary data.</text>
</comment>
<dbReference type="Pfam" id="PF01794">
    <property type="entry name" value="Ferric_reduct"/>
    <property type="match status" value="1"/>
</dbReference>
<accession>A0A8K0J762</accession>
<feature type="region of interest" description="Disordered" evidence="10">
    <location>
        <begin position="562"/>
        <end position="581"/>
    </location>
</feature>
<evidence type="ECO:0000313" key="13">
    <source>
        <dbReference type="EMBL" id="KAG5926549.1"/>
    </source>
</evidence>
<dbReference type="GO" id="GO:0015677">
    <property type="term" value="P:copper ion import"/>
    <property type="evidence" value="ECO:0007669"/>
    <property type="project" value="TreeGrafter"/>
</dbReference>
<protein>
    <recommendedName>
        <fullName evidence="12">FAD-binding FR-type domain-containing protein</fullName>
    </recommendedName>
</protein>
<reference evidence="13" key="1">
    <citation type="journal article" date="2020" name="bioRxiv">
        <title>Whole genome comparisons of ergot fungi reveals the divergence and evolution of species within the genus Claviceps are the result of varying mechanisms driving genome evolution and host range expansion.</title>
        <authorList>
            <person name="Wyka S.A."/>
            <person name="Mondo S.J."/>
            <person name="Liu M."/>
            <person name="Dettman J."/>
            <person name="Nalam V."/>
            <person name="Broders K.D."/>
        </authorList>
    </citation>
    <scope>NUCLEOTIDE SEQUENCE</scope>
    <source>
        <strain evidence="13">CCC 489</strain>
    </source>
</reference>
<dbReference type="InterPro" id="IPR013130">
    <property type="entry name" value="Fe3_Rdtase_TM_dom"/>
</dbReference>
<feature type="domain" description="FAD-binding FR-type" evidence="12">
    <location>
        <begin position="344"/>
        <end position="483"/>
    </location>
</feature>
<keyword evidence="7" id="KW-0560">Oxidoreductase</keyword>
<gene>
    <name evidence="13" type="ORF">E4U42_003171</name>
</gene>
<keyword evidence="6 11" id="KW-1133">Transmembrane helix</keyword>
<feature type="transmembrane region" description="Helical" evidence="11">
    <location>
        <begin position="252"/>
        <end position="274"/>
    </location>
</feature>
<keyword evidence="3" id="KW-0813">Transport</keyword>
<comment type="similarity">
    <text evidence="2">Belongs to the ferric reductase (FRE) family.</text>
</comment>
<proteinExistence type="inferred from homology"/>
<dbReference type="InterPro" id="IPR039261">
    <property type="entry name" value="FNR_nucleotide-bd"/>
</dbReference>
<feature type="transmembrane region" description="Helical" evidence="11">
    <location>
        <begin position="213"/>
        <end position="232"/>
    </location>
</feature>
<dbReference type="InterPro" id="IPR013112">
    <property type="entry name" value="FAD-bd_8"/>
</dbReference>
<dbReference type="OrthoDB" id="167398at2759"/>
<evidence type="ECO:0000256" key="11">
    <source>
        <dbReference type="SAM" id="Phobius"/>
    </source>
</evidence>
<dbReference type="Proteomes" id="UP000811619">
    <property type="component" value="Unassembled WGS sequence"/>
</dbReference>
<feature type="transmembrane region" description="Helical" evidence="11">
    <location>
        <begin position="128"/>
        <end position="151"/>
    </location>
</feature>
<keyword evidence="5" id="KW-0249">Electron transport</keyword>
<dbReference type="GO" id="GO:0005886">
    <property type="term" value="C:plasma membrane"/>
    <property type="evidence" value="ECO:0007669"/>
    <property type="project" value="TreeGrafter"/>
</dbReference>
<dbReference type="GO" id="GO:0006879">
    <property type="term" value="P:intracellular iron ion homeostasis"/>
    <property type="evidence" value="ECO:0007669"/>
    <property type="project" value="TreeGrafter"/>
</dbReference>
<dbReference type="InterPro" id="IPR013121">
    <property type="entry name" value="Fe_red_NAD-bd_6"/>
</dbReference>
<dbReference type="GO" id="GO:0000293">
    <property type="term" value="F:ferric-chelate reductase activity"/>
    <property type="evidence" value="ECO:0007669"/>
    <property type="project" value="UniProtKB-ARBA"/>
</dbReference>
<comment type="subcellular location">
    <subcellularLocation>
        <location evidence="1">Membrane</location>
        <topology evidence="1">Multi-pass membrane protein</topology>
    </subcellularLocation>
</comment>
<organism evidence="13 14">
    <name type="scientific">Claviceps africana</name>
    <dbReference type="NCBI Taxonomy" id="83212"/>
    <lineage>
        <taxon>Eukaryota</taxon>
        <taxon>Fungi</taxon>
        <taxon>Dikarya</taxon>
        <taxon>Ascomycota</taxon>
        <taxon>Pezizomycotina</taxon>
        <taxon>Sordariomycetes</taxon>
        <taxon>Hypocreomycetidae</taxon>
        <taxon>Hypocreales</taxon>
        <taxon>Clavicipitaceae</taxon>
        <taxon>Claviceps</taxon>
    </lineage>
</organism>
<evidence type="ECO:0000256" key="4">
    <source>
        <dbReference type="ARBA" id="ARBA00022692"/>
    </source>
</evidence>
<keyword evidence="8" id="KW-0406">Ion transport</keyword>
<evidence type="ECO:0000256" key="5">
    <source>
        <dbReference type="ARBA" id="ARBA00022982"/>
    </source>
</evidence>
<evidence type="ECO:0000256" key="2">
    <source>
        <dbReference type="ARBA" id="ARBA00006278"/>
    </source>
</evidence>
<name>A0A8K0J762_9HYPO</name>
<dbReference type="PROSITE" id="PS51384">
    <property type="entry name" value="FAD_FR"/>
    <property type="match status" value="1"/>
</dbReference>
<evidence type="ECO:0000256" key="9">
    <source>
        <dbReference type="ARBA" id="ARBA00023136"/>
    </source>
</evidence>
<evidence type="ECO:0000259" key="12">
    <source>
        <dbReference type="PROSITE" id="PS51384"/>
    </source>
</evidence>
<evidence type="ECO:0000256" key="3">
    <source>
        <dbReference type="ARBA" id="ARBA00022448"/>
    </source>
</evidence>
<feature type="transmembrane region" description="Helical" evidence="11">
    <location>
        <begin position="286"/>
        <end position="302"/>
    </location>
</feature>
<dbReference type="PANTHER" id="PTHR32361">
    <property type="entry name" value="FERRIC/CUPRIC REDUCTASE TRANSMEMBRANE COMPONENT"/>
    <property type="match status" value="1"/>
</dbReference>
<feature type="transmembrane region" description="Helical" evidence="11">
    <location>
        <begin position="49"/>
        <end position="70"/>
    </location>
</feature>
<evidence type="ECO:0000256" key="10">
    <source>
        <dbReference type="SAM" id="MobiDB-lite"/>
    </source>
</evidence>
<keyword evidence="14" id="KW-1185">Reference proteome</keyword>
<dbReference type="EMBL" id="SRPY01000257">
    <property type="protein sequence ID" value="KAG5926549.1"/>
    <property type="molecule type" value="Genomic_DNA"/>
</dbReference>
<dbReference type="SUPFAM" id="SSF52343">
    <property type="entry name" value="Ferredoxin reductase-like, C-terminal NADP-linked domain"/>
    <property type="match status" value="1"/>
</dbReference>
<evidence type="ECO:0000256" key="6">
    <source>
        <dbReference type="ARBA" id="ARBA00022989"/>
    </source>
</evidence>
<dbReference type="GO" id="GO:0006826">
    <property type="term" value="P:iron ion transport"/>
    <property type="evidence" value="ECO:0007669"/>
    <property type="project" value="TreeGrafter"/>
</dbReference>
<dbReference type="AlphaFoldDB" id="A0A8K0J762"/>